<reference evidence="3 4" key="1">
    <citation type="submission" date="2018-09" db="EMBL/GenBank/DDBJ databases">
        <title>Complete genome sequence of Euzebya sp. DY32-46 isolated from seawater of Pacific Ocean.</title>
        <authorList>
            <person name="Xu L."/>
            <person name="Wu Y.-H."/>
            <person name="Xu X.-W."/>
        </authorList>
    </citation>
    <scope>NUCLEOTIDE SEQUENCE [LARGE SCALE GENOMIC DNA]</scope>
    <source>
        <strain evidence="3 4">DY32-46</strain>
    </source>
</reference>
<keyword evidence="1" id="KW-0472">Membrane</keyword>
<dbReference type="Proteomes" id="UP000264006">
    <property type="component" value="Chromosome"/>
</dbReference>
<feature type="chain" id="PRO_5017071942" description="TPM domain-containing protein" evidence="2">
    <location>
        <begin position="36"/>
        <end position="274"/>
    </location>
</feature>
<keyword evidence="2" id="KW-0732">Signal</keyword>
<evidence type="ECO:0000256" key="2">
    <source>
        <dbReference type="SAM" id="SignalP"/>
    </source>
</evidence>
<evidence type="ECO:0000313" key="3">
    <source>
        <dbReference type="EMBL" id="AXV05157.1"/>
    </source>
</evidence>
<proteinExistence type="predicted"/>
<evidence type="ECO:0000256" key="1">
    <source>
        <dbReference type="SAM" id="Phobius"/>
    </source>
</evidence>
<keyword evidence="1" id="KW-1133">Transmembrane helix</keyword>
<dbReference type="OrthoDB" id="9823638at2"/>
<dbReference type="AlphaFoldDB" id="A0A346XSG0"/>
<feature type="transmembrane region" description="Helical" evidence="1">
    <location>
        <begin position="158"/>
        <end position="179"/>
    </location>
</feature>
<accession>A0A346XSG0</accession>
<evidence type="ECO:0000313" key="4">
    <source>
        <dbReference type="Proteomes" id="UP000264006"/>
    </source>
</evidence>
<dbReference type="EMBL" id="CP031165">
    <property type="protein sequence ID" value="AXV05157.1"/>
    <property type="molecule type" value="Genomic_DNA"/>
</dbReference>
<gene>
    <name evidence="3" type="ORF">DVS28_a0450</name>
</gene>
<organism evidence="3 4">
    <name type="scientific">Euzebya pacifica</name>
    <dbReference type="NCBI Taxonomy" id="1608957"/>
    <lineage>
        <taxon>Bacteria</taxon>
        <taxon>Bacillati</taxon>
        <taxon>Actinomycetota</taxon>
        <taxon>Nitriliruptoria</taxon>
        <taxon>Euzebyales</taxon>
    </lineage>
</organism>
<name>A0A346XSG0_9ACTN</name>
<protein>
    <recommendedName>
        <fullName evidence="5">TPM domain-containing protein</fullName>
    </recommendedName>
</protein>
<evidence type="ECO:0008006" key="5">
    <source>
        <dbReference type="Google" id="ProtNLM"/>
    </source>
</evidence>
<keyword evidence="1" id="KW-0812">Transmembrane</keyword>
<feature type="signal peptide" evidence="2">
    <location>
        <begin position="1"/>
        <end position="35"/>
    </location>
</feature>
<dbReference type="RefSeq" id="WP_114590005.1">
    <property type="nucleotide sequence ID" value="NZ_CP031165.1"/>
</dbReference>
<keyword evidence="4" id="KW-1185">Reference proteome</keyword>
<sequence>MIGPAHVLRVPQLAFVLGGLLVLCGSILCTGTALASTIGDAADNLNDGVFVASGSGQDPDALRGVVAEYADEERVVIAVFAGGLPPTPVDRANDLLRVVAADTVLLFTPDDVAVASTLHTTEEVDAAFDRAGQAALDSDAAVASRALLDALDHRPTPIWVWLAVAAALVGLVVLIAQLLDRRREQAGAQRSFDAEQARLRSRLQTLADRILQAEAHVTIADDPALEATLTEATGIYQDVLWSLERVNTLERLATLHQPLEQAEALMDRIADRTG</sequence>
<dbReference type="KEGG" id="euz:DVS28_a0450"/>